<reference evidence="6 7" key="1">
    <citation type="submission" date="2014-04" db="EMBL/GenBank/DDBJ databases">
        <authorList>
            <consortium name="DOE Joint Genome Institute"/>
            <person name="Kuo A."/>
            <person name="Martino E."/>
            <person name="Perotto S."/>
            <person name="Kohler A."/>
            <person name="Nagy L.G."/>
            <person name="Floudas D."/>
            <person name="Copeland A."/>
            <person name="Barry K.W."/>
            <person name="Cichocki N."/>
            <person name="Veneault-Fourrey C."/>
            <person name="LaButti K."/>
            <person name="Lindquist E.A."/>
            <person name="Lipzen A."/>
            <person name="Lundell T."/>
            <person name="Morin E."/>
            <person name="Murat C."/>
            <person name="Sun H."/>
            <person name="Tunlid A."/>
            <person name="Henrissat B."/>
            <person name="Grigoriev I.V."/>
            <person name="Hibbett D.S."/>
            <person name="Martin F."/>
            <person name="Nordberg H.P."/>
            <person name="Cantor M.N."/>
            <person name="Hua S.X."/>
        </authorList>
    </citation>
    <scope>NUCLEOTIDE SEQUENCE [LARGE SCALE GENOMIC DNA]</scope>
    <source>
        <strain evidence="6 7">Zn</strain>
    </source>
</reference>
<dbReference type="OrthoDB" id="6329284at2759"/>
<evidence type="ECO:0000313" key="7">
    <source>
        <dbReference type="Proteomes" id="UP000054321"/>
    </source>
</evidence>
<evidence type="ECO:0000256" key="4">
    <source>
        <dbReference type="ARBA" id="ARBA00023239"/>
    </source>
</evidence>
<reference evidence="7" key="2">
    <citation type="submission" date="2015-01" db="EMBL/GenBank/DDBJ databases">
        <title>Evolutionary Origins and Diversification of the Mycorrhizal Mutualists.</title>
        <authorList>
            <consortium name="DOE Joint Genome Institute"/>
            <consortium name="Mycorrhizal Genomics Consortium"/>
            <person name="Kohler A."/>
            <person name="Kuo A."/>
            <person name="Nagy L.G."/>
            <person name="Floudas D."/>
            <person name="Copeland A."/>
            <person name="Barry K.W."/>
            <person name="Cichocki N."/>
            <person name="Veneault-Fourrey C."/>
            <person name="LaButti K."/>
            <person name="Lindquist E.A."/>
            <person name="Lipzen A."/>
            <person name="Lundell T."/>
            <person name="Morin E."/>
            <person name="Murat C."/>
            <person name="Riley R."/>
            <person name="Ohm R."/>
            <person name="Sun H."/>
            <person name="Tunlid A."/>
            <person name="Henrissat B."/>
            <person name="Grigoriev I.V."/>
            <person name="Hibbett D.S."/>
            <person name="Martin F."/>
        </authorList>
    </citation>
    <scope>NUCLEOTIDE SEQUENCE [LARGE SCALE GENOMIC DNA]</scope>
    <source>
        <strain evidence="7">Zn</strain>
    </source>
</reference>
<comment type="similarity">
    <text evidence="1">Belongs to the Gfa family.</text>
</comment>
<dbReference type="HOGENOM" id="CLU_088625_0_0_1"/>
<keyword evidence="3" id="KW-0862">Zinc</keyword>
<accession>A0A0C3GRK0</accession>
<sequence length="231" mass="25733">MALLPKDALELNGGCYCQAIRYSIKIPPLEDRPAIPKALDTPIAAGHSVKTLFPLVGFDHCTDCRQSSGAIVQCWIICPTEWVKWSLLPKPTETQPTIDDEILPNVSKNSVQTNMLRLELDTAEAVGPASAREGQPHTYVTGFNSSDPVTRSFCSRCGTNLTYWKRPTTPQPYNTIDITVGSLDKESINITRPERHGWWDSGINWLKWMLRSGDGCLIRHPTGDLRLATEE</sequence>
<dbReference type="Proteomes" id="UP000054321">
    <property type="component" value="Unassembled WGS sequence"/>
</dbReference>
<evidence type="ECO:0000256" key="3">
    <source>
        <dbReference type="ARBA" id="ARBA00022833"/>
    </source>
</evidence>
<proteinExistence type="inferred from homology"/>
<name>A0A0C3GRK0_OIDMZ</name>
<dbReference type="InterPro" id="IPR006913">
    <property type="entry name" value="CENP-V/GFA"/>
</dbReference>
<dbReference type="PANTHER" id="PTHR33337:SF40">
    <property type="entry name" value="CENP-V_GFA DOMAIN-CONTAINING PROTEIN-RELATED"/>
    <property type="match status" value="1"/>
</dbReference>
<dbReference type="Gene3D" id="3.90.1590.10">
    <property type="entry name" value="glutathione-dependent formaldehyde- activating enzyme (gfa)"/>
    <property type="match status" value="1"/>
</dbReference>
<feature type="domain" description="CENP-V/GFA" evidence="5">
    <location>
        <begin position="132"/>
        <end position="200"/>
    </location>
</feature>
<evidence type="ECO:0000259" key="5">
    <source>
        <dbReference type="Pfam" id="PF04828"/>
    </source>
</evidence>
<dbReference type="EMBL" id="KN832880">
    <property type="protein sequence ID" value="KIM98655.1"/>
    <property type="molecule type" value="Genomic_DNA"/>
</dbReference>
<gene>
    <name evidence="6" type="ORF">OIDMADRAFT_105126</name>
</gene>
<keyword evidence="7" id="KW-1185">Reference proteome</keyword>
<dbReference type="GO" id="GO:0016846">
    <property type="term" value="F:carbon-sulfur lyase activity"/>
    <property type="evidence" value="ECO:0007669"/>
    <property type="project" value="InterPro"/>
</dbReference>
<protein>
    <recommendedName>
        <fullName evidence="5">CENP-V/GFA domain-containing protein</fullName>
    </recommendedName>
</protein>
<organism evidence="6 7">
    <name type="scientific">Oidiodendron maius (strain Zn)</name>
    <dbReference type="NCBI Taxonomy" id="913774"/>
    <lineage>
        <taxon>Eukaryota</taxon>
        <taxon>Fungi</taxon>
        <taxon>Dikarya</taxon>
        <taxon>Ascomycota</taxon>
        <taxon>Pezizomycotina</taxon>
        <taxon>Leotiomycetes</taxon>
        <taxon>Leotiomycetes incertae sedis</taxon>
        <taxon>Myxotrichaceae</taxon>
        <taxon>Oidiodendron</taxon>
    </lineage>
</organism>
<dbReference type="AlphaFoldDB" id="A0A0C3GRK0"/>
<dbReference type="InterPro" id="IPR011057">
    <property type="entry name" value="Mss4-like_sf"/>
</dbReference>
<evidence type="ECO:0000313" key="6">
    <source>
        <dbReference type="EMBL" id="KIM98655.1"/>
    </source>
</evidence>
<dbReference type="InParanoid" id="A0A0C3GRK0"/>
<dbReference type="Pfam" id="PF04828">
    <property type="entry name" value="GFA"/>
    <property type="match status" value="1"/>
</dbReference>
<evidence type="ECO:0000256" key="2">
    <source>
        <dbReference type="ARBA" id="ARBA00022723"/>
    </source>
</evidence>
<dbReference type="PANTHER" id="PTHR33337">
    <property type="entry name" value="GFA DOMAIN-CONTAINING PROTEIN"/>
    <property type="match status" value="1"/>
</dbReference>
<evidence type="ECO:0000256" key="1">
    <source>
        <dbReference type="ARBA" id="ARBA00005495"/>
    </source>
</evidence>
<keyword evidence="4" id="KW-0456">Lyase</keyword>
<dbReference type="GO" id="GO:0046872">
    <property type="term" value="F:metal ion binding"/>
    <property type="evidence" value="ECO:0007669"/>
    <property type="project" value="UniProtKB-KW"/>
</dbReference>
<keyword evidence="2" id="KW-0479">Metal-binding</keyword>
<dbReference type="SUPFAM" id="SSF51316">
    <property type="entry name" value="Mss4-like"/>
    <property type="match status" value="2"/>
</dbReference>
<dbReference type="STRING" id="913774.A0A0C3GRK0"/>